<evidence type="ECO:0000256" key="3">
    <source>
        <dbReference type="ARBA" id="ARBA00022448"/>
    </source>
</evidence>
<keyword evidence="17" id="KW-0732">Signal</keyword>
<evidence type="ECO:0000256" key="7">
    <source>
        <dbReference type="ARBA" id="ARBA00023018"/>
    </source>
</evidence>
<dbReference type="RefSeq" id="XP_018006943.2">
    <property type="nucleotide sequence ID" value="XM_018151454.2"/>
</dbReference>
<feature type="signal peptide" evidence="17">
    <location>
        <begin position="1"/>
        <end position="23"/>
    </location>
</feature>
<keyword evidence="15 17" id="KW-0407">Ion channel</keyword>
<evidence type="ECO:0000256" key="11">
    <source>
        <dbReference type="ARBA" id="ARBA00023170"/>
    </source>
</evidence>
<dbReference type="InterPro" id="IPR038050">
    <property type="entry name" value="Neuro_actylchol_rec"/>
</dbReference>
<organism evidence="20 21">
    <name type="scientific">Hyalella azteca</name>
    <name type="common">Amphipod</name>
    <dbReference type="NCBI Taxonomy" id="294128"/>
    <lineage>
        <taxon>Eukaryota</taxon>
        <taxon>Metazoa</taxon>
        <taxon>Ecdysozoa</taxon>
        <taxon>Arthropoda</taxon>
        <taxon>Crustacea</taxon>
        <taxon>Multicrustacea</taxon>
        <taxon>Malacostraca</taxon>
        <taxon>Eumalacostraca</taxon>
        <taxon>Peracarida</taxon>
        <taxon>Amphipoda</taxon>
        <taxon>Senticaudata</taxon>
        <taxon>Talitrida</taxon>
        <taxon>Talitroidea</taxon>
        <taxon>Hyalellidae</taxon>
        <taxon>Hyalella</taxon>
    </lineage>
</organism>
<keyword evidence="6 17" id="KW-1133">Transmembrane helix</keyword>
<evidence type="ECO:0000313" key="20">
    <source>
        <dbReference type="Proteomes" id="UP000694843"/>
    </source>
</evidence>
<dbReference type="InterPro" id="IPR018000">
    <property type="entry name" value="Neurotransmitter_ion_chnl_CS"/>
</dbReference>
<keyword evidence="10" id="KW-1015">Disulfide bond</keyword>
<feature type="domain" description="Neurotransmitter-gated ion-channel ligand-binding" evidence="18">
    <location>
        <begin position="27"/>
        <end position="234"/>
    </location>
</feature>
<proteinExistence type="inferred from homology"/>
<name>A0A8B7N0A4_HYAAZ</name>
<dbReference type="Pfam" id="PF02932">
    <property type="entry name" value="Neur_chan_memb"/>
    <property type="match status" value="2"/>
</dbReference>
<evidence type="ECO:0000256" key="6">
    <source>
        <dbReference type="ARBA" id="ARBA00022989"/>
    </source>
</evidence>
<evidence type="ECO:0000259" key="18">
    <source>
        <dbReference type="Pfam" id="PF02931"/>
    </source>
</evidence>
<dbReference type="InterPro" id="IPR006202">
    <property type="entry name" value="Neur_chan_lig-bd"/>
</dbReference>
<evidence type="ECO:0000256" key="8">
    <source>
        <dbReference type="ARBA" id="ARBA00023065"/>
    </source>
</evidence>
<keyword evidence="3 17" id="KW-0813">Transport</keyword>
<keyword evidence="11 21" id="KW-0675">Receptor</keyword>
<sequence length="543" mass="62216">MSLLFCWSFAVAFYALCMQGAFSGKHEKRLLDDLLRNYNNLERPTRNETETVVVKLGLTLQQIIDVDEKNQILTTNVWLNLEWTDHNLQWNESDYGGVSDLRIHPKYVWTPDILMYNSADELFLSTYPTNVVVEDSGKCTHIPPGIFMSTCKIDITWYPFDDQYCDMKFGSWTYDESKIDLQLQSEDGGDTSGYIPNGEWDLKGVPGERTSNQYTCCPEVYVDVTFKIHLRRRTLYYFSNLIMPCVLISSMALLGFTLPPDSGEKLTLGVTILLSLTVFLNIVTENIPETSEAVPLISTYFNCIMFMVASSVVLTVVVLNYHHRSPTTHTMPDWVSSSDHRWAGGTASTPSSSRDFRSDLERNTSRTTRYVEPIPRWVRTVLLQWLPWLLRMQRPRKKITRKTIALSNKMKELDLKEKSSKSLLANVLDIDDDFRQIRTLSSTPTSSHNGGYTRLLGRSYEEGGMPSSQSSYCFNNTKELQNILKELRFITGSMKQDEENNEVVMDWKFAAMVVDRFCLITFTLYTIISTIVVIITAPHIFVA</sequence>
<evidence type="ECO:0000256" key="9">
    <source>
        <dbReference type="ARBA" id="ARBA00023136"/>
    </source>
</evidence>
<dbReference type="OrthoDB" id="5975154at2759"/>
<keyword evidence="5 17" id="KW-0812">Transmembrane</keyword>
<keyword evidence="13" id="KW-0628">Postsynaptic cell membrane</keyword>
<dbReference type="FunFam" id="1.20.58.390:FF:000023">
    <property type="entry name" value="Nicotinic acetylcholine receptor subunit alpha6"/>
    <property type="match status" value="1"/>
</dbReference>
<dbReference type="InterPro" id="IPR036734">
    <property type="entry name" value="Neur_chan_lig-bd_sf"/>
</dbReference>
<keyword evidence="7" id="KW-0770">Synapse</keyword>
<dbReference type="GeneID" id="108664773"/>
<gene>
    <name evidence="21" type="primary">LOC108664773</name>
</gene>
<keyword evidence="14" id="KW-1071">Ligand-gated ion channel</keyword>
<reference evidence="21" key="1">
    <citation type="submission" date="2025-08" db="UniProtKB">
        <authorList>
            <consortium name="RefSeq"/>
        </authorList>
    </citation>
    <scope>IDENTIFICATION</scope>
    <source>
        <tissue evidence="21">Whole organism</tissue>
    </source>
</reference>
<dbReference type="PANTHER" id="PTHR18945">
    <property type="entry name" value="NEUROTRANSMITTER GATED ION CHANNEL"/>
    <property type="match status" value="1"/>
</dbReference>
<evidence type="ECO:0000256" key="10">
    <source>
        <dbReference type="ARBA" id="ARBA00023157"/>
    </source>
</evidence>
<evidence type="ECO:0000259" key="19">
    <source>
        <dbReference type="Pfam" id="PF02932"/>
    </source>
</evidence>
<feature type="transmembrane region" description="Helical" evidence="17">
    <location>
        <begin position="266"/>
        <end position="284"/>
    </location>
</feature>
<dbReference type="SUPFAM" id="SSF63712">
    <property type="entry name" value="Nicotinic receptor ligand binding domain-like"/>
    <property type="match status" value="1"/>
</dbReference>
<keyword evidence="9 17" id="KW-0472">Membrane</keyword>
<dbReference type="GO" id="GO:0045211">
    <property type="term" value="C:postsynaptic membrane"/>
    <property type="evidence" value="ECO:0007669"/>
    <property type="project" value="UniProtKB-SubCell"/>
</dbReference>
<dbReference type="AlphaFoldDB" id="A0A8B7N0A4"/>
<dbReference type="PRINTS" id="PR00252">
    <property type="entry name" value="NRIONCHANNEL"/>
</dbReference>
<dbReference type="InterPro" id="IPR006029">
    <property type="entry name" value="Neurotrans-gated_channel_TM"/>
</dbReference>
<dbReference type="CDD" id="cd18997">
    <property type="entry name" value="LGIC_ECD_nAChR"/>
    <property type="match status" value="1"/>
</dbReference>
<feature type="chain" id="PRO_5038160501" evidence="17">
    <location>
        <begin position="24"/>
        <end position="543"/>
    </location>
</feature>
<dbReference type="Gene3D" id="2.70.170.10">
    <property type="entry name" value="Neurotransmitter-gated ion-channel ligand-binding domain"/>
    <property type="match status" value="1"/>
</dbReference>
<keyword evidence="4" id="KW-1003">Cell membrane</keyword>
<dbReference type="PROSITE" id="PS00236">
    <property type="entry name" value="NEUROTR_ION_CHANNEL"/>
    <property type="match status" value="1"/>
</dbReference>
<dbReference type="FunFam" id="2.70.170.10:FF:000016">
    <property type="entry name" value="Nicotinic acetylcholine receptor subunit"/>
    <property type="match status" value="1"/>
</dbReference>
<evidence type="ECO:0000256" key="13">
    <source>
        <dbReference type="ARBA" id="ARBA00023257"/>
    </source>
</evidence>
<dbReference type="CDD" id="cd19051">
    <property type="entry name" value="LGIC_TM_cation"/>
    <property type="match status" value="1"/>
</dbReference>
<evidence type="ECO:0000256" key="17">
    <source>
        <dbReference type="RuleBase" id="RU000687"/>
    </source>
</evidence>
<dbReference type="SUPFAM" id="SSF90112">
    <property type="entry name" value="Neurotransmitter-gated ion-channel transmembrane pore"/>
    <property type="match status" value="2"/>
</dbReference>
<dbReference type="InterPro" id="IPR002394">
    <property type="entry name" value="Nicotinic_acetylcholine_rcpt"/>
</dbReference>
<evidence type="ECO:0000256" key="1">
    <source>
        <dbReference type="ARBA" id="ARBA00003328"/>
    </source>
</evidence>
<dbReference type="InterPro" id="IPR036719">
    <property type="entry name" value="Neuro-gated_channel_TM_sf"/>
</dbReference>
<comment type="similarity">
    <text evidence="2">Belongs to the ligand-gated ion channel (TC 1.A.9) family. Acetylcholine receptor (TC 1.A.9.1) subfamily.</text>
</comment>
<keyword evidence="12" id="KW-0325">Glycoprotein</keyword>
<feature type="transmembrane region" description="Helical" evidence="17">
    <location>
        <begin position="235"/>
        <end position="254"/>
    </location>
</feature>
<comment type="subcellular location">
    <subcellularLocation>
        <location evidence="16">Postsynaptic cell membrane</location>
        <topology evidence="16">Multi-pass membrane protein</topology>
    </subcellularLocation>
</comment>
<keyword evidence="20" id="KW-1185">Reference proteome</keyword>
<evidence type="ECO:0000256" key="2">
    <source>
        <dbReference type="ARBA" id="ARBA00009237"/>
    </source>
</evidence>
<evidence type="ECO:0000256" key="5">
    <source>
        <dbReference type="ARBA" id="ARBA00022692"/>
    </source>
</evidence>
<feature type="domain" description="Neurotransmitter-gated ion-channel transmembrane" evidence="19">
    <location>
        <begin position="241"/>
        <end position="338"/>
    </location>
</feature>
<dbReference type="OMA" id="NFVCASN"/>
<dbReference type="Gene3D" id="1.20.58.390">
    <property type="entry name" value="Neurotransmitter-gated ion-channel transmembrane domain"/>
    <property type="match status" value="2"/>
</dbReference>
<comment type="function">
    <text evidence="1">After binding acetylcholine, the AChR responds by an extensive change in conformation that affects all subunits and leads to opening of an ion-conducting channel across the plasma membrane.</text>
</comment>
<feature type="domain" description="Neurotransmitter-gated ion-channel transmembrane" evidence="19">
    <location>
        <begin position="372"/>
        <end position="533"/>
    </location>
</feature>
<dbReference type="KEGG" id="hazt:108664773"/>
<dbReference type="GO" id="GO:0022848">
    <property type="term" value="F:acetylcholine-gated monoatomic cation-selective channel activity"/>
    <property type="evidence" value="ECO:0007669"/>
    <property type="project" value="InterPro"/>
</dbReference>
<dbReference type="GO" id="GO:0004888">
    <property type="term" value="F:transmembrane signaling receptor activity"/>
    <property type="evidence" value="ECO:0007669"/>
    <property type="project" value="InterPro"/>
</dbReference>
<dbReference type="NCBIfam" id="TIGR00860">
    <property type="entry name" value="LIC"/>
    <property type="match status" value="1"/>
</dbReference>
<dbReference type="PRINTS" id="PR00254">
    <property type="entry name" value="NICOTINICR"/>
</dbReference>
<feature type="transmembrane region" description="Helical" evidence="17">
    <location>
        <begin position="517"/>
        <end position="541"/>
    </location>
</feature>
<keyword evidence="8 17" id="KW-0406">Ion transport</keyword>
<evidence type="ECO:0000256" key="12">
    <source>
        <dbReference type="ARBA" id="ARBA00023180"/>
    </source>
</evidence>
<dbReference type="InterPro" id="IPR006201">
    <property type="entry name" value="Neur_channel"/>
</dbReference>
<dbReference type="Pfam" id="PF02931">
    <property type="entry name" value="Neur_chan_LBD"/>
    <property type="match status" value="1"/>
</dbReference>
<evidence type="ECO:0000256" key="15">
    <source>
        <dbReference type="ARBA" id="ARBA00023303"/>
    </source>
</evidence>
<dbReference type="Proteomes" id="UP000694843">
    <property type="component" value="Unplaced"/>
</dbReference>
<feature type="transmembrane region" description="Helical" evidence="17">
    <location>
        <begin position="296"/>
        <end position="321"/>
    </location>
</feature>
<evidence type="ECO:0000256" key="4">
    <source>
        <dbReference type="ARBA" id="ARBA00022475"/>
    </source>
</evidence>
<evidence type="ECO:0000256" key="14">
    <source>
        <dbReference type="ARBA" id="ARBA00023286"/>
    </source>
</evidence>
<protein>
    <submittedName>
        <fullName evidence="21">Neuronal acetylcholine receptor subunit alpha-7</fullName>
    </submittedName>
</protein>
<evidence type="ECO:0000256" key="16">
    <source>
        <dbReference type="ARBA" id="ARBA00034104"/>
    </source>
</evidence>
<accession>A0A8B7N0A4</accession>
<evidence type="ECO:0000313" key="21">
    <source>
        <dbReference type="RefSeq" id="XP_018006943.2"/>
    </source>
</evidence>